<protein>
    <submittedName>
        <fullName evidence="2">Uncharacterized protein</fullName>
    </submittedName>
</protein>
<accession>A0AAV8W294</accession>
<organism evidence="2 3">
    <name type="scientific">Exocentrus adspersus</name>
    <dbReference type="NCBI Taxonomy" id="1586481"/>
    <lineage>
        <taxon>Eukaryota</taxon>
        <taxon>Metazoa</taxon>
        <taxon>Ecdysozoa</taxon>
        <taxon>Arthropoda</taxon>
        <taxon>Hexapoda</taxon>
        <taxon>Insecta</taxon>
        <taxon>Pterygota</taxon>
        <taxon>Neoptera</taxon>
        <taxon>Endopterygota</taxon>
        <taxon>Coleoptera</taxon>
        <taxon>Polyphaga</taxon>
        <taxon>Cucujiformia</taxon>
        <taxon>Chrysomeloidea</taxon>
        <taxon>Cerambycidae</taxon>
        <taxon>Lamiinae</taxon>
        <taxon>Acanthocinini</taxon>
        <taxon>Exocentrus</taxon>
    </lineage>
</organism>
<name>A0AAV8W294_9CUCU</name>
<feature type="region of interest" description="Disordered" evidence="1">
    <location>
        <begin position="71"/>
        <end position="91"/>
    </location>
</feature>
<gene>
    <name evidence="2" type="ORF">NQ315_004723</name>
</gene>
<dbReference type="EMBL" id="JANEYG010000013">
    <property type="protein sequence ID" value="KAJ8920584.1"/>
    <property type="molecule type" value="Genomic_DNA"/>
</dbReference>
<feature type="region of interest" description="Disordered" evidence="1">
    <location>
        <begin position="1"/>
        <end position="32"/>
    </location>
</feature>
<evidence type="ECO:0000313" key="2">
    <source>
        <dbReference type="EMBL" id="KAJ8920584.1"/>
    </source>
</evidence>
<comment type="caution">
    <text evidence="2">The sequence shown here is derived from an EMBL/GenBank/DDBJ whole genome shotgun (WGS) entry which is preliminary data.</text>
</comment>
<evidence type="ECO:0000256" key="1">
    <source>
        <dbReference type="SAM" id="MobiDB-lite"/>
    </source>
</evidence>
<dbReference type="AlphaFoldDB" id="A0AAV8W294"/>
<feature type="compositionally biased region" description="Acidic residues" evidence="1">
    <location>
        <begin position="78"/>
        <end position="91"/>
    </location>
</feature>
<dbReference type="Proteomes" id="UP001159042">
    <property type="component" value="Unassembled WGS sequence"/>
</dbReference>
<reference evidence="2 3" key="1">
    <citation type="journal article" date="2023" name="Insect Mol. Biol.">
        <title>Genome sequencing provides insights into the evolution of gene families encoding plant cell wall-degrading enzymes in longhorned beetles.</title>
        <authorList>
            <person name="Shin N.R."/>
            <person name="Okamura Y."/>
            <person name="Kirsch R."/>
            <person name="Pauchet Y."/>
        </authorList>
    </citation>
    <scope>NUCLEOTIDE SEQUENCE [LARGE SCALE GENOMIC DNA]</scope>
    <source>
        <strain evidence="2">EAD_L_NR</strain>
    </source>
</reference>
<keyword evidence="3" id="KW-1185">Reference proteome</keyword>
<evidence type="ECO:0000313" key="3">
    <source>
        <dbReference type="Proteomes" id="UP001159042"/>
    </source>
</evidence>
<proteinExistence type="predicted"/>
<sequence length="107" mass="11975">MSDETPHQGSLASSDLLKRPGESSDSSYEPNCKIKKTDESEWNHEQFKTISCQCGSSLTDEENIVVMVKSHSPIPEQVPEDEESEPAMEDAEHENFKLGNNFLSCEL</sequence>